<dbReference type="PANTHER" id="PTHR30590:SF2">
    <property type="entry name" value="INNER MEMBRANE PROTEIN"/>
    <property type="match status" value="1"/>
</dbReference>
<feature type="transmembrane region" description="Helical" evidence="1">
    <location>
        <begin position="265"/>
        <end position="283"/>
    </location>
</feature>
<dbReference type="InterPro" id="IPR052529">
    <property type="entry name" value="Bact_Transport_Assoc"/>
</dbReference>
<sequence>MAENIAQTATNTRRLPALDVLRGIAILGTLMANIWIFAYGGAGLAAMSKTSLQSQLAGLAAETEVAVSPLQQVGNSIDFGLSLLTDGKFIGLLTIMFGIGLEIQRQSALRRGDKWPGRYPWRAALLILDGLLNYIFIFEYDVLMGYGLTALVVAAVLARNPKTQKIWMIVGVAVHVALMVGALLATWWVVNYGAEDESTAIAADDPVFTDTGSYVAQVQSRLEHFWLGRAEIPIMFFMGIGLFLVGAHLFRAGIFEPRGAKLRKWVLLGAFGLGLPLDWYLRIAHPEITASFTRYVTSAIVALGILALVAGIYVHRAAAGKSSTGRIGTAFALVGRMALTNYILQNLIASIIFYDWGFGVAAKIQGEAFAFWVLGCYVLIAGLLLLFSWAWLRKFQRGPVEELWHRSYTAIGERSERHAVRREARRAERRAQQRL</sequence>
<feature type="transmembrane region" description="Helical" evidence="1">
    <location>
        <begin position="327"/>
        <end position="354"/>
    </location>
</feature>
<feature type="domain" description="DUF418" evidence="2">
    <location>
        <begin position="249"/>
        <end position="406"/>
    </location>
</feature>
<feature type="transmembrane region" description="Helical" evidence="1">
    <location>
        <begin position="166"/>
        <end position="190"/>
    </location>
</feature>
<dbReference type="PANTHER" id="PTHR30590">
    <property type="entry name" value="INNER MEMBRANE PROTEIN"/>
    <property type="match status" value="1"/>
</dbReference>
<keyword evidence="1" id="KW-1133">Transmembrane helix</keyword>
<feature type="transmembrane region" description="Helical" evidence="1">
    <location>
        <begin position="232"/>
        <end position="253"/>
    </location>
</feature>
<reference evidence="3 4" key="1">
    <citation type="submission" date="2020-08" db="EMBL/GenBank/DDBJ databases">
        <title>Sequencing the genomes of 1000 actinobacteria strains.</title>
        <authorList>
            <person name="Klenk H.-P."/>
        </authorList>
    </citation>
    <scope>NUCLEOTIDE SEQUENCE [LARGE SCALE GENOMIC DNA]</scope>
    <source>
        <strain evidence="3 4">DSM 27064</strain>
    </source>
</reference>
<keyword evidence="4" id="KW-1185">Reference proteome</keyword>
<keyword evidence="1" id="KW-0472">Membrane</keyword>
<dbReference type="InterPro" id="IPR007349">
    <property type="entry name" value="DUF418"/>
</dbReference>
<feature type="transmembrane region" description="Helical" evidence="1">
    <location>
        <begin position="79"/>
        <end position="99"/>
    </location>
</feature>
<dbReference type="RefSeq" id="WP_183304504.1">
    <property type="nucleotide sequence ID" value="NZ_JACIFD010000006.1"/>
</dbReference>
<evidence type="ECO:0000256" key="1">
    <source>
        <dbReference type="SAM" id="Phobius"/>
    </source>
</evidence>
<protein>
    <recommendedName>
        <fullName evidence="2">DUF418 domain-containing protein</fullName>
    </recommendedName>
</protein>
<organism evidence="3 4">
    <name type="scientific">Canibacter oris</name>
    <dbReference type="NCBI Taxonomy" id="1365628"/>
    <lineage>
        <taxon>Bacteria</taxon>
        <taxon>Bacillati</taxon>
        <taxon>Actinomycetota</taxon>
        <taxon>Actinomycetes</taxon>
        <taxon>Micrococcales</taxon>
        <taxon>Microbacteriaceae</taxon>
        <taxon>Canibacter</taxon>
    </lineage>
</organism>
<evidence type="ECO:0000259" key="2">
    <source>
        <dbReference type="Pfam" id="PF04235"/>
    </source>
</evidence>
<dbReference type="Proteomes" id="UP000571183">
    <property type="component" value="Unassembled WGS sequence"/>
</dbReference>
<dbReference type="EMBL" id="JACIFD010000006">
    <property type="protein sequence ID" value="MBB4071423.1"/>
    <property type="molecule type" value="Genomic_DNA"/>
</dbReference>
<dbReference type="Pfam" id="PF04235">
    <property type="entry name" value="DUF418"/>
    <property type="match status" value="1"/>
</dbReference>
<accession>A0A840DI76</accession>
<evidence type="ECO:0000313" key="4">
    <source>
        <dbReference type="Proteomes" id="UP000571183"/>
    </source>
</evidence>
<keyword evidence="1" id="KW-0812">Transmembrane</keyword>
<feature type="transmembrane region" description="Helical" evidence="1">
    <location>
        <begin position="119"/>
        <end position="137"/>
    </location>
</feature>
<proteinExistence type="predicted"/>
<gene>
    <name evidence="3" type="ORF">F5897_000727</name>
</gene>
<feature type="transmembrane region" description="Helical" evidence="1">
    <location>
        <begin position="143"/>
        <end position="159"/>
    </location>
</feature>
<evidence type="ECO:0000313" key="3">
    <source>
        <dbReference type="EMBL" id="MBB4071423.1"/>
    </source>
</evidence>
<feature type="transmembrane region" description="Helical" evidence="1">
    <location>
        <begin position="369"/>
        <end position="392"/>
    </location>
</feature>
<dbReference type="AlphaFoldDB" id="A0A840DI76"/>
<comment type="caution">
    <text evidence="3">The sequence shown here is derived from an EMBL/GenBank/DDBJ whole genome shotgun (WGS) entry which is preliminary data.</text>
</comment>
<feature type="transmembrane region" description="Helical" evidence="1">
    <location>
        <begin position="20"/>
        <end position="42"/>
    </location>
</feature>
<name>A0A840DI76_9MICO</name>
<feature type="transmembrane region" description="Helical" evidence="1">
    <location>
        <begin position="295"/>
        <end position="315"/>
    </location>
</feature>